<dbReference type="SMART" id="SM00922">
    <property type="entry name" value="MR_MLE"/>
    <property type="match status" value="1"/>
</dbReference>
<dbReference type="RefSeq" id="WP_133579268.1">
    <property type="nucleotide sequence ID" value="NZ_SNYJ01000002.1"/>
</dbReference>
<keyword evidence="4" id="KW-1185">Reference proteome</keyword>
<reference evidence="3 4" key="1">
    <citation type="submission" date="2019-03" db="EMBL/GenBank/DDBJ databases">
        <title>Genomic Encyclopedia of Type Strains, Phase IV (KMG-IV): sequencing the most valuable type-strain genomes for metagenomic binning, comparative biology and taxonomic classification.</title>
        <authorList>
            <person name="Goeker M."/>
        </authorList>
    </citation>
    <scope>NUCLEOTIDE SEQUENCE [LARGE SCALE GENOMIC DNA]</scope>
    <source>
        <strain evidence="3 4">DSM 28697</strain>
    </source>
</reference>
<dbReference type="Pfam" id="PF13378">
    <property type="entry name" value="MR_MLE_C"/>
    <property type="match status" value="1"/>
</dbReference>
<dbReference type="SUPFAM" id="SSF51604">
    <property type="entry name" value="Enolase C-terminal domain-like"/>
    <property type="match status" value="1"/>
</dbReference>
<evidence type="ECO:0000313" key="3">
    <source>
        <dbReference type="EMBL" id="TDQ42400.1"/>
    </source>
</evidence>
<evidence type="ECO:0000256" key="1">
    <source>
        <dbReference type="ARBA" id="ARBA00022723"/>
    </source>
</evidence>
<dbReference type="InterPro" id="IPR036849">
    <property type="entry name" value="Enolase-like_C_sf"/>
</dbReference>
<dbReference type="PANTHER" id="PTHR48080">
    <property type="entry name" value="D-GALACTONATE DEHYDRATASE-RELATED"/>
    <property type="match status" value="1"/>
</dbReference>
<name>A0A4R6U791_9BACI</name>
<feature type="domain" description="Mandelate racemase/muconate lactonizing enzyme C-terminal" evidence="2">
    <location>
        <begin position="146"/>
        <end position="250"/>
    </location>
</feature>
<dbReference type="Gene3D" id="3.20.20.120">
    <property type="entry name" value="Enolase-like C-terminal domain"/>
    <property type="match status" value="1"/>
</dbReference>
<keyword evidence="1" id="KW-0479">Metal-binding</keyword>
<dbReference type="InterPro" id="IPR013342">
    <property type="entry name" value="Mandelate_racemase_C"/>
</dbReference>
<evidence type="ECO:0000259" key="2">
    <source>
        <dbReference type="SMART" id="SM00922"/>
    </source>
</evidence>
<proteinExistence type="predicted"/>
<accession>A0A4R6U791</accession>
<dbReference type="EMBL" id="SNYJ01000002">
    <property type="protein sequence ID" value="TDQ42400.1"/>
    <property type="molecule type" value="Genomic_DNA"/>
</dbReference>
<protein>
    <submittedName>
        <fullName evidence="3">L-alanine-DL-glutamate epimerase-like enolase superfamily enzyme</fullName>
    </submittedName>
</protein>
<dbReference type="OrthoDB" id="9774531at2"/>
<comment type="caution">
    <text evidence="3">The sequence shown here is derived from an EMBL/GenBank/DDBJ whole genome shotgun (WGS) entry which is preliminary data.</text>
</comment>
<dbReference type="AlphaFoldDB" id="A0A4R6U791"/>
<dbReference type="Gene3D" id="3.30.390.10">
    <property type="entry name" value="Enolase-like, N-terminal domain"/>
    <property type="match status" value="1"/>
</dbReference>
<dbReference type="Proteomes" id="UP000295632">
    <property type="component" value="Unassembled WGS sequence"/>
</dbReference>
<dbReference type="InterPro" id="IPR029065">
    <property type="entry name" value="Enolase_C-like"/>
</dbReference>
<dbReference type="InterPro" id="IPR034593">
    <property type="entry name" value="DgoD-like"/>
</dbReference>
<dbReference type="GO" id="GO:0046872">
    <property type="term" value="F:metal ion binding"/>
    <property type="evidence" value="ECO:0007669"/>
    <property type="project" value="UniProtKB-KW"/>
</dbReference>
<organism evidence="3 4">
    <name type="scientific">Aureibacillus halotolerans</name>
    <dbReference type="NCBI Taxonomy" id="1508390"/>
    <lineage>
        <taxon>Bacteria</taxon>
        <taxon>Bacillati</taxon>
        <taxon>Bacillota</taxon>
        <taxon>Bacilli</taxon>
        <taxon>Bacillales</taxon>
        <taxon>Bacillaceae</taxon>
        <taxon>Aureibacillus</taxon>
    </lineage>
</organism>
<sequence length="392" mass="44401">MKIEEIAKHWVIEKIEFARLHGERARSAGANARLGIHGKACSVSLVRITIDGQTAYGASSITTEQARTFIGKQVCDLFDENGKILEPYRICLEYPLLDWLGRRWNQPVYDMYNEARSQTQSGLAVPCYDTSLYFDDLHLTNDKDAVALIQEEAKQGYAKGHRHFKIKVGRGGMHMPLMEGTRRDIAIVEGVREVAGPDGKLMIDANNAYNLNLTKDVLTALSDIGLYWIEEAFHEDEELYKDLKSWLKERNQKVLIADGEGHASPRLVDWAMQGKVDVLQYDIIHPGFTHWLELGAKLDEHALMTAPHCYGNAYGIYATGHLSASIKGFQFVEWDDITIEGMDDSAYFVKDGLFHVPPKAGFGLEFDDDRFTYQVSQDGWVIELEQTRVRSH</sequence>
<evidence type="ECO:0000313" key="4">
    <source>
        <dbReference type="Proteomes" id="UP000295632"/>
    </source>
</evidence>
<dbReference type="SFLD" id="SFLDS00001">
    <property type="entry name" value="Enolase"/>
    <property type="match status" value="1"/>
</dbReference>
<dbReference type="InterPro" id="IPR029017">
    <property type="entry name" value="Enolase-like_N"/>
</dbReference>
<gene>
    <name evidence="3" type="ORF">EV213_102434</name>
</gene>